<organism evidence="9">
    <name type="scientific">Cladocopium goreaui</name>
    <dbReference type="NCBI Taxonomy" id="2562237"/>
    <lineage>
        <taxon>Eukaryota</taxon>
        <taxon>Sar</taxon>
        <taxon>Alveolata</taxon>
        <taxon>Dinophyceae</taxon>
        <taxon>Suessiales</taxon>
        <taxon>Symbiodiniaceae</taxon>
        <taxon>Cladocopium</taxon>
    </lineage>
</organism>
<evidence type="ECO:0000256" key="2">
    <source>
        <dbReference type="ARBA" id="ARBA00022801"/>
    </source>
</evidence>
<gene>
    <name evidence="9" type="ORF">C1SCF055_LOCUS36553</name>
</gene>
<dbReference type="GO" id="GO:0000272">
    <property type="term" value="P:polysaccharide catabolic process"/>
    <property type="evidence" value="ECO:0007669"/>
    <property type="project" value="InterPro"/>
</dbReference>
<dbReference type="PROSITE" id="PS50089">
    <property type="entry name" value="ZF_RING_2"/>
    <property type="match status" value="1"/>
</dbReference>
<comment type="similarity">
    <text evidence="1">Belongs to the glycosyl hydrolase 5 (cellulase A) family.</text>
</comment>
<dbReference type="InterPro" id="IPR013780">
    <property type="entry name" value="Glyco_hydro_b"/>
</dbReference>
<dbReference type="InterPro" id="IPR001547">
    <property type="entry name" value="Glyco_hydro_5"/>
</dbReference>
<protein>
    <submittedName>
        <fullName evidence="11">Endoglycoceramidase (EGCase) (Glycosphingolipid-specific enzyme) (GSL-specific enzyme)</fullName>
    </submittedName>
</protein>
<evidence type="ECO:0000259" key="7">
    <source>
        <dbReference type="PROSITE" id="PS50089"/>
    </source>
</evidence>
<dbReference type="GO" id="GO:0004553">
    <property type="term" value="F:hydrolase activity, hydrolyzing O-glycosyl compounds"/>
    <property type="evidence" value="ECO:0007669"/>
    <property type="project" value="InterPro"/>
</dbReference>
<evidence type="ECO:0000313" key="9">
    <source>
        <dbReference type="EMBL" id="CAI4011382.1"/>
    </source>
</evidence>
<dbReference type="SMART" id="SM00184">
    <property type="entry name" value="RING"/>
    <property type="match status" value="1"/>
</dbReference>
<dbReference type="CDD" id="cd16789">
    <property type="entry name" value="mRING-HC-C3HC5_MGRN1-like"/>
    <property type="match status" value="1"/>
</dbReference>
<dbReference type="InterPro" id="IPR000210">
    <property type="entry name" value="BTB/POZ_dom"/>
</dbReference>
<dbReference type="SUPFAM" id="SSF52518">
    <property type="entry name" value="Thiamin diphosphate-binding fold (THDP-binding)"/>
    <property type="match status" value="1"/>
</dbReference>
<evidence type="ECO:0000313" key="12">
    <source>
        <dbReference type="Proteomes" id="UP001152797"/>
    </source>
</evidence>
<dbReference type="Pfam" id="PF00150">
    <property type="entry name" value="Cellulase"/>
    <property type="match status" value="1"/>
</dbReference>
<dbReference type="InterPro" id="IPR012001">
    <property type="entry name" value="Thiamin_PyroP_enz_TPP-bd_dom"/>
</dbReference>
<dbReference type="InterPro" id="IPR005801">
    <property type="entry name" value="ADC_synthase"/>
</dbReference>
<dbReference type="Gene3D" id="2.60.40.1180">
    <property type="entry name" value="Golgi alpha-mannosidase II"/>
    <property type="match status" value="1"/>
</dbReference>
<keyword evidence="2" id="KW-0378">Hydrolase</keyword>
<dbReference type="PANTHER" id="PTHR31308">
    <property type="match status" value="1"/>
</dbReference>
<keyword evidence="5" id="KW-0479">Metal-binding</keyword>
<dbReference type="Pfam" id="PF00651">
    <property type="entry name" value="BTB"/>
    <property type="match status" value="1"/>
</dbReference>
<dbReference type="InterPro" id="IPR001841">
    <property type="entry name" value="Znf_RING"/>
</dbReference>
<dbReference type="Proteomes" id="UP001152797">
    <property type="component" value="Unassembled WGS sequence"/>
</dbReference>
<dbReference type="Gene3D" id="3.30.40.10">
    <property type="entry name" value="Zinc/RING finger domain, C3HC4 (zinc finger)"/>
    <property type="match status" value="1"/>
</dbReference>
<dbReference type="SUPFAM" id="SSF51445">
    <property type="entry name" value="(Trans)glycosidases"/>
    <property type="match status" value="1"/>
</dbReference>
<keyword evidence="12" id="KW-1185">Reference proteome</keyword>
<dbReference type="OrthoDB" id="1887033at2759"/>
<dbReference type="PANTHER" id="PTHR31308:SF3">
    <property type="entry name" value="ENDOGLYCOCERAMIDASE"/>
    <property type="match status" value="1"/>
</dbReference>
<dbReference type="CDD" id="cd18186">
    <property type="entry name" value="BTB_POZ_ZBTB_KLHL-like"/>
    <property type="match status" value="1"/>
</dbReference>
<dbReference type="Gene3D" id="3.60.120.10">
    <property type="entry name" value="Anthranilate synthase"/>
    <property type="match status" value="2"/>
</dbReference>
<evidence type="ECO:0000256" key="3">
    <source>
        <dbReference type="ARBA" id="ARBA00023295"/>
    </source>
</evidence>
<evidence type="ECO:0000256" key="5">
    <source>
        <dbReference type="PROSITE-ProRule" id="PRU00175"/>
    </source>
</evidence>
<evidence type="ECO:0000256" key="6">
    <source>
        <dbReference type="SAM" id="MobiDB-lite"/>
    </source>
</evidence>
<dbReference type="Gene3D" id="3.40.50.970">
    <property type="match status" value="1"/>
</dbReference>
<comment type="caution">
    <text evidence="9">The sequence shown here is derived from an EMBL/GenBank/DDBJ whole genome shotgun (WGS) entry which is preliminary data.</text>
</comment>
<accession>A0A9P1GI82</accession>
<dbReference type="InterPro" id="IPR015890">
    <property type="entry name" value="Chorismate_C"/>
</dbReference>
<dbReference type="GO" id="GO:0030976">
    <property type="term" value="F:thiamine pyrophosphate binding"/>
    <property type="evidence" value="ECO:0007669"/>
    <property type="project" value="InterPro"/>
</dbReference>
<dbReference type="PROSITE" id="PS50097">
    <property type="entry name" value="BTB"/>
    <property type="match status" value="1"/>
</dbReference>
<sequence length="2042" mass="227075">ASPEPLLPQLGLAHENIRYIGGARFDGDVSGSEWALFGKSYWMLPRVEIAVQPVVNVSTGSAEGSEASSTPGTPVVGAQQAEGRMLHNAVLALQLRWCEDSEQSLEVEREKALQALDLLRPIEPSGKRAAVVASRCDTVSREDFEARVREALDAFAQKKLSKVVLARRMLLNLVWREDAPELMRQEEAPPAPPRSSIFVMRNGRYEPQNLMPVMPRPDILDFDGFVLRRGAANRAPVRPPDLRQASLVKSSISLRKATVQAKPATSSGPASPSAGGPIIITFVYDALQAGQLSLYLRVIEVEHNDTEPGGPVRRRVELTAEGSEGSASAGSTDRVALAAIPLHEMRFEKGLGQVYVSPALELSDFSQEQLRFNPELPREIPLAVRLVLDCEATAAEGENDEALEERSVHYTYISLQKANALDSPKAEEVDERPPWSAHVIGQKLEHSGQCFILHEVFGAGPTGDRSETNAPRQSLAHELEGNTDCVICLSEPRDTAVLPCRHMCFCSYCAGIVRLQCDRCPVCRQKVQSLLQFKREVVGASYKRHYLFLLEPQEGTAFISLSPERLCKVRGRDVWTEAVAGTWPITEFQKIGEAALLASSAKHSSEHQMVVDYICKLLDDIASHVKVCDTHILKLKHLVHIKQSYHALAKQGPSGDPFNLATFFCERMSPTPAVCGLPTEDARNFINQAEPWDRGFYAAPCGVLSAESCELIVALRSALLTEGRKLHVYAGAGVVEGSDPSEEFEEISLKMRQFTEAFANAEPCSVPKLMQLPNLNTLWATVIVEELVRLNVCNFVICPGSRSTPLVVAVARHQQTRHVVNHDERSGGFYALGWAKGINEVVAVIVTSGTAVANLLPAAVEAAQAQVPLLLLTADRPAELRDTGANQTIHQPGIFGCYTRWAKEPPMVDHQELQYSPLPVSPKHTMAAAKRLLAVALLLWHADSALWYPKSYRSSVVALGNFCAYLYLGFDSERDCIVANLVLIAAHPSDGRDSEKAGEKRERFLDGKARISLRYAAEFQVREKSHRFTFADGAGPWCRTAGCLWTFNAPKEYFPDGELRCVAELWCDPKTVGYDPNKRRRLDFGRELWQDMKFTDMTICAEDEQSELPCHRAVLAKRSEVFDRMLSSEMTEGRERRIVIRNASTAALRCLLQYIYTEEIPSAPLQQLGDLICLGNQYGLTALAESCAERLSSMLSAQNVVQVLQVLGRNEGMSVSLGQILEQTTAKVSRDPELMRAIVSQLCKIPGEESPNKWVTPRRLKVDDHGRFRGPDGRVQIFHGLNVVQKSFPWHPSTGAFDPFSSLNAEDMANLQSWGFNAIRLGVMWPGVEPVEGQYNHTYLQVVRQLVDDLYSHGIWTIVDFHQDAFTERFCGEGVPDWLLPKLEPIQRTCSGWLPEVAKIFGQCKSFADLNYSTDPKTGFPNTSDCLSIGFDQYSRTPEVVTSWGHFFSYESIQQKFHGFWRVVASALKDSAGVLGYDLVNEPLNGDYFHEVDLLKPGLADRTLLQPLYASVGQVIHAEDPGAILMYEPDTLPAYLPLAGGVRPVGFTRGPSSNSTQALSYHIYSCGFATNKCNRKGDLPSEDCPICDEMASSAVATREADARRLGGGAFMTEFGACSGTPICLSEIKRITDRADRALHSWAYWQFKYSHDITTVAGPEEGFYNLDGSLQESKVKALSRTYAQFIAGSPSTMRYDAETGAFRLQYVTTEITKGATKIFLNEKMNYPRGVQFNVLNGTGIRHQNEVQVLADPGREVDVALVRETLGPFQGSFSSKGGGLVQWNMTSAETSEFELSSSENVTWWKGLKVISDQGHVLCDLQVQETRDRDQPDLETLAKAPDVRFQSIDAKLSNALRKVIDNAGDKSMQVKYDMSMKNQMYGRSGDFIKGRELFAMVLISFKSPDHTEVLYNAHHLYMFNYYGDDQLEAFYNKWLDIIYNMKHDDLPSANSLRDTLFRKIEHSKLMSFDISRYKTYDEGHPEKTYEFLTNMIKGYIARGKQERLLKDRERAVKLSLSSNKTTPALEDADKPAAPIKTKKENEAAA</sequence>
<dbReference type="EMBL" id="CAMXCT020005101">
    <property type="protein sequence ID" value="CAL1164757.1"/>
    <property type="molecule type" value="Genomic_DNA"/>
</dbReference>
<dbReference type="Pfam" id="PF18564">
    <property type="entry name" value="Glyco_hydro_5_C"/>
    <property type="match status" value="1"/>
</dbReference>
<dbReference type="GO" id="GO:0016042">
    <property type="term" value="P:lipid catabolic process"/>
    <property type="evidence" value="ECO:0007669"/>
    <property type="project" value="UniProtKB-ARBA"/>
</dbReference>
<dbReference type="Gene3D" id="3.20.20.80">
    <property type="entry name" value="Glycosidases"/>
    <property type="match status" value="1"/>
</dbReference>
<comment type="similarity">
    <text evidence="4">Belongs to the RING-type zinc finger family. LOG2 subfamily.</text>
</comment>
<dbReference type="EMBL" id="CAMXCT030005101">
    <property type="protein sequence ID" value="CAL4798694.1"/>
    <property type="molecule type" value="Genomic_DNA"/>
</dbReference>
<dbReference type="GO" id="GO:1901136">
    <property type="term" value="P:carbohydrate derivative catabolic process"/>
    <property type="evidence" value="ECO:0007669"/>
    <property type="project" value="UniProtKB-ARBA"/>
</dbReference>
<dbReference type="SUPFAM" id="SSF54695">
    <property type="entry name" value="POZ domain"/>
    <property type="match status" value="1"/>
</dbReference>
<keyword evidence="5" id="KW-0862">Zinc</keyword>
<dbReference type="EMBL" id="CAMXCT010005101">
    <property type="protein sequence ID" value="CAI4011382.1"/>
    <property type="molecule type" value="Genomic_DNA"/>
</dbReference>
<proteinExistence type="inferred from homology"/>
<evidence type="ECO:0000256" key="1">
    <source>
        <dbReference type="ARBA" id="ARBA00005641"/>
    </source>
</evidence>
<dbReference type="InterPro" id="IPR011333">
    <property type="entry name" value="SKP1/BTB/POZ_sf"/>
</dbReference>
<feature type="domain" description="BTB" evidence="8">
    <location>
        <begin position="1095"/>
        <end position="1164"/>
    </location>
</feature>
<name>A0A9P1GI82_9DINO</name>
<dbReference type="InterPro" id="IPR052066">
    <property type="entry name" value="Glycosphingolipid_Hydrolases"/>
</dbReference>
<dbReference type="InterPro" id="IPR017853">
    <property type="entry name" value="GH"/>
</dbReference>
<dbReference type="InterPro" id="IPR029061">
    <property type="entry name" value="THDP-binding"/>
</dbReference>
<dbReference type="GO" id="GO:0008270">
    <property type="term" value="F:zinc ion binding"/>
    <property type="evidence" value="ECO:0007669"/>
    <property type="project" value="UniProtKB-KW"/>
</dbReference>
<feature type="region of interest" description="Disordered" evidence="6">
    <location>
        <begin position="2012"/>
        <end position="2042"/>
    </location>
</feature>
<evidence type="ECO:0000313" key="11">
    <source>
        <dbReference type="EMBL" id="CAL4798694.1"/>
    </source>
</evidence>
<evidence type="ECO:0000313" key="10">
    <source>
        <dbReference type="EMBL" id="CAL1164757.1"/>
    </source>
</evidence>
<dbReference type="CDD" id="cd07037">
    <property type="entry name" value="TPP_PYR_MenD"/>
    <property type="match status" value="1"/>
</dbReference>
<keyword evidence="3" id="KW-0326">Glycosidase</keyword>
<reference evidence="9" key="1">
    <citation type="submission" date="2022-10" db="EMBL/GenBank/DDBJ databases">
        <authorList>
            <person name="Chen Y."/>
            <person name="Dougan E. K."/>
            <person name="Chan C."/>
            <person name="Rhodes N."/>
            <person name="Thang M."/>
        </authorList>
    </citation>
    <scope>NUCLEOTIDE SEQUENCE</scope>
</reference>
<feature type="domain" description="RING-type" evidence="7">
    <location>
        <begin position="485"/>
        <end position="524"/>
    </location>
</feature>
<dbReference type="InterPro" id="IPR041036">
    <property type="entry name" value="GH5_C"/>
</dbReference>
<reference evidence="10" key="2">
    <citation type="submission" date="2024-04" db="EMBL/GenBank/DDBJ databases">
        <authorList>
            <person name="Chen Y."/>
            <person name="Shah S."/>
            <person name="Dougan E. K."/>
            <person name="Thang M."/>
            <person name="Chan C."/>
        </authorList>
    </citation>
    <scope>NUCLEOTIDE SEQUENCE [LARGE SCALE GENOMIC DNA]</scope>
</reference>
<keyword evidence="5" id="KW-0863">Zinc-finger</keyword>
<dbReference type="InterPro" id="IPR045195">
    <property type="entry name" value="LOG2-like_mRING_C3HC5"/>
</dbReference>
<dbReference type="InterPro" id="IPR013083">
    <property type="entry name" value="Znf_RING/FYVE/PHD"/>
</dbReference>
<dbReference type="Gene3D" id="3.30.710.10">
    <property type="entry name" value="Potassium Channel Kv1.1, Chain A"/>
    <property type="match status" value="1"/>
</dbReference>
<dbReference type="SMART" id="SM00225">
    <property type="entry name" value="BTB"/>
    <property type="match status" value="1"/>
</dbReference>
<dbReference type="SUPFAM" id="SSF56322">
    <property type="entry name" value="ADC synthase"/>
    <property type="match status" value="2"/>
</dbReference>
<evidence type="ECO:0000256" key="4">
    <source>
        <dbReference type="ARBA" id="ARBA00025721"/>
    </source>
</evidence>
<feature type="non-terminal residue" evidence="9">
    <location>
        <position position="2042"/>
    </location>
</feature>
<dbReference type="Pfam" id="PF13920">
    <property type="entry name" value="zf-C3HC4_3"/>
    <property type="match status" value="1"/>
</dbReference>
<dbReference type="SUPFAM" id="SSF57850">
    <property type="entry name" value="RING/U-box"/>
    <property type="match status" value="1"/>
</dbReference>
<evidence type="ECO:0000259" key="8">
    <source>
        <dbReference type="PROSITE" id="PS50097"/>
    </source>
</evidence>
<dbReference type="Pfam" id="PF02776">
    <property type="entry name" value="TPP_enzyme_N"/>
    <property type="match status" value="1"/>
</dbReference>
<dbReference type="Pfam" id="PF00425">
    <property type="entry name" value="Chorismate_bind"/>
    <property type="match status" value="1"/>
</dbReference>